<organism evidence="5 6">
    <name type="scientific">Microcaecilia unicolor</name>
    <dbReference type="NCBI Taxonomy" id="1415580"/>
    <lineage>
        <taxon>Eukaryota</taxon>
        <taxon>Metazoa</taxon>
        <taxon>Chordata</taxon>
        <taxon>Craniata</taxon>
        <taxon>Vertebrata</taxon>
        <taxon>Euteleostomi</taxon>
        <taxon>Amphibia</taxon>
        <taxon>Gymnophiona</taxon>
        <taxon>Siphonopidae</taxon>
        <taxon>Microcaecilia</taxon>
    </lineage>
</organism>
<dbReference type="CTD" id="11213"/>
<dbReference type="GO" id="GO:0005524">
    <property type="term" value="F:ATP binding"/>
    <property type="evidence" value="ECO:0007669"/>
    <property type="project" value="UniProtKB-KW"/>
</dbReference>
<keyword evidence="6" id="KW-0418">Kinase</keyword>
<dbReference type="InterPro" id="IPR000719">
    <property type="entry name" value="Prot_kinase_dom"/>
</dbReference>
<keyword evidence="6" id="KW-0675">Receptor</keyword>
<dbReference type="GO" id="GO:0043123">
    <property type="term" value="P:positive regulation of canonical NF-kappaB signal transduction"/>
    <property type="evidence" value="ECO:0007669"/>
    <property type="project" value="UniProtKB-ARBA"/>
</dbReference>
<dbReference type="InterPro" id="IPR000488">
    <property type="entry name" value="Death_dom"/>
</dbReference>
<proteinExistence type="predicted"/>
<dbReference type="Pfam" id="PF07714">
    <property type="entry name" value="PK_Tyr_Ser-Thr"/>
    <property type="match status" value="1"/>
</dbReference>
<sequence>MAAEGQSIDFSSSLFHVTPSTMEKFCRMMDCCDGDLGWRGLAEQLSTDWMEFRKIEKYAEQGKSRTRELLWSWAQKNKTVGDLLQILQRMDHKRAIHLFTRQEIKLPFTISFHNIREATKDFHDDMMIGEGHFFKVYKAEIQNRAFAVKLLKQDKKEWQKSFILQLEVLLVFHHPNILELVSYFGENGKLCVVHPYMKNGSLLDRLQCMGNSHPLSWQIRLNILIGTARAIHYLHTRPSAVPCGNITSANILLDKLFQPKLSDYAMANLRSYTMRQSCTMKVNNDAIWFLGYLPEESIRQGTFSFKADIYSFGVVIMEALTGYKAVLEGPDHICWRENENVVQIILAQEWAKAVLQAKHSYPFDEKKDLLMELMAKSGVDSCLPLLDKKADTCPSSMSYNLLSLAFNCTSTRAKLRPTIDEVLETLESTSQVCFFSEDLPRSLRSCSPPLPPFYCVHSIPVENDENQDFAFSLPNRFNTDEKVPKHPCECSQSEVTFLGCSRTVKSQSTGYGIKVCAAGQEER</sequence>
<accession>A0A6P7Z4A5</accession>
<dbReference type="GeneID" id="115478312"/>
<keyword evidence="5" id="KW-1185">Reference proteome</keyword>
<dbReference type="PANTHER" id="PTHR27001:SF929">
    <property type="entry name" value="INTERLEUKIN 1 RECEPTOR-ASSOCIATED KINASE 1"/>
    <property type="match status" value="1"/>
</dbReference>
<dbReference type="Pfam" id="PF00531">
    <property type="entry name" value="Death"/>
    <property type="match status" value="1"/>
</dbReference>
<evidence type="ECO:0000259" key="4">
    <source>
        <dbReference type="PROSITE" id="PS50017"/>
    </source>
</evidence>
<dbReference type="SUPFAM" id="SSF47986">
    <property type="entry name" value="DEATH domain"/>
    <property type="match status" value="1"/>
</dbReference>
<dbReference type="InterPro" id="IPR011029">
    <property type="entry name" value="DEATH-like_dom_sf"/>
</dbReference>
<keyword evidence="6" id="KW-0808">Transferase</keyword>
<dbReference type="Proteomes" id="UP000515156">
    <property type="component" value="Chromosome 10"/>
</dbReference>
<protein>
    <submittedName>
        <fullName evidence="6">Interleukin-1 receptor-associated kinase 3</fullName>
    </submittedName>
</protein>
<dbReference type="SMART" id="SM00005">
    <property type="entry name" value="DEATH"/>
    <property type="match status" value="1"/>
</dbReference>
<dbReference type="GO" id="GO:0004672">
    <property type="term" value="F:protein kinase activity"/>
    <property type="evidence" value="ECO:0007669"/>
    <property type="project" value="InterPro"/>
</dbReference>
<evidence type="ECO:0000256" key="2">
    <source>
        <dbReference type="ARBA" id="ARBA00022840"/>
    </source>
</evidence>
<dbReference type="OrthoDB" id="4062651at2759"/>
<dbReference type="Gene3D" id="1.10.510.10">
    <property type="entry name" value="Transferase(Phosphotransferase) domain 1"/>
    <property type="match status" value="1"/>
</dbReference>
<dbReference type="InParanoid" id="A0A6P7Z4A5"/>
<dbReference type="GO" id="GO:0005886">
    <property type="term" value="C:plasma membrane"/>
    <property type="evidence" value="ECO:0007669"/>
    <property type="project" value="TreeGrafter"/>
</dbReference>
<feature type="domain" description="Death" evidence="4">
    <location>
        <begin position="38"/>
        <end position="103"/>
    </location>
</feature>
<dbReference type="KEGG" id="muo:115478312"/>
<evidence type="ECO:0000313" key="5">
    <source>
        <dbReference type="Proteomes" id="UP000515156"/>
    </source>
</evidence>
<dbReference type="PROSITE" id="PS50011">
    <property type="entry name" value="PROTEIN_KINASE_DOM"/>
    <property type="match status" value="1"/>
</dbReference>
<reference evidence="6" key="1">
    <citation type="submission" date="2025-08" db="UniProtKB">
        <authorList>
            <consortium name="RefSeq"/>
        </authorList>
    </citation>
    <scope>IDENTIFICATION</scope>
</reference>
<dbReference type="GO" id="GO:0031349">
    <property type="term" value="P:positive regulation of defense response"/>
    <property type="evidence" value="ECO:0007669"/>
    <property type="project" value="UniProtKB-ARBA"/>
</dbReference>
<dbReference type="Gene3D" id="1.10.533.10">
    <property type="entry name" value="Death Domain, Fas"/>
    <property type="match status" value="1"/>
</dbReference>
<dbReference type="InterPro" id="IPR001245">
    <property type="entry name" value="Ser-Thr/Tyr_kinase_cat_dom"/>
</dbReference>
<dbReference type="FunCoup" id="A0A6P7Z4A5">
    <property type="interactions" value="764"/>
</dbReference>
<keyword evidence="1" id="KW-0547">Nucleotide-binding</keyword>
<evidence type="ECO:0000313" key="6">
    <source>
        <dbReference type="RefSeq" id="XP_030071476.1"/>
    </source>
</evidence>
<gene>
    <name evidence="6" type="primary">IRAK3</name>
</gene>
<dbReference type="InterPro" id="IPR011009">
    <property type="entry name" value="Kinase-like_dom_sf"/>
</dbReference>
<dbReference type="AlphaFoldDB" id="A0A6P7Z4A5"/>
<keyword evidence="2" id="KW-0067">ATP-binding</keyword>
<evidence type="ECO:0000256" key="1">
    <source>
        <dbReference type="ARBA" id="ARBA00022741"/>
    </source>
</evidence>
<name>A0A6P7Z4A5_9AMPH</name>
<dbReference type="GO" id="GO:0007165">
    <property type="term" value="P:signal transduction"/>
    <property type="evidence" value="ECO:0007669"/>
    <property type="project" value="InterPro"/>
</dbReference>
<dbReference type="SUPFAM" id="SSF56112">
    <property type="entry name" value="Protein kinase-like (PK-like)"/>
    <property type="match status" value="1"/>
</dbReference>
<dbReference type="RefSeq" id="XP_030071476.1">
    <property type="nucleotide sequence ID" value="XM_030215616.1"/>
</dbReference>
<dbReference type="PANTHER" id="PTHR27001">
    <property type="entry name" value="OS01G0253100 PROTEIN"/>
    <property type="match status" value="1"/>
</dbReference>
<dbReference type="PROSITE" id="PS50017">
    <property type="entry name" value="DEATH_DOMAIN"/>
    <property type="match status" value="1"/>
</dbReference>
<dbReference type="Gene3D" id="3.30.200.20">
    <property type="entry name" value="Phosphorylase Kinase, domain 1"/>
    <property type="match status" value="1"/>
</dbReference>
<evidence type="ECO:0000259" key="3">
    <source>
        <dbReference type="PROSITE" id="PS50011"/>
    </source>
</evidence>
<feature type="domain" description="Protein kinase" evidence="3">
    <location>
        <begin position="122"/>
        <end position="435"/>
    </location>
</feature>